<keyword evidence="2" id="KW-0805">Transcription regulation</keyword>
<dbReference type="Ensembl" id="ENSSTUT00000081104.1">
    <property type="protein sequence ID" value="ENSSTUP00000076281.1"/>
    <property type="gene ID" value="ENSSTUG00000033503.1"/>
</dbReference>
<dbReference type="PANTHER" id="PTHR11950">
    <property type="entry name" value="RUNT RELATED"/>
    <property type="match status" value="1"/>
</dbReference>
<dbReference type="SUPFAM" id="SSF49417">
    <property type="entry name" value="p53-like transcription factors"/>
    <property type="match status" value="1"/>
</dbReference>
<keyword evidence="4" id="KW-0539">Nucleus</keyword>
<accession>A0A674BXY7</accession>
<dbReference type="GeneTree" id="ENSGT00940000156598"/>
<dbReference type="PROSITE" id="PS51062">
    <property type="entry name" value="RUNT"/>
    <property type="match status" value="1"/>
</dbReference>
<dbReference type="Proteomes" id="UP000472277">
    <property type="component" value="Chromosome 25"/>
</dbReference>
<dbReference type="OMA" id="PQDKCDY"/>
<dbReference type="GO" id="GO:0000981">
    <property type="term" value="F:DNA-binding transcription factor activity, RNA polymerase II-specific"/>
    <property type="evidence" value="ECO:0007669"/>
    <property type="project" value="TreeGrafter"/>
</dbReference>
<dbReference type="GO" id="GO:0000978">
    <property type="term" value="F:RNA polymerase II cis-regulatory region sequence-specific DNA binding"/>
    <property type="evidence" value="ECO:0007669"/>
    <property type="project" value="TreeGrafter"/>
</dbReference>
<evidence type="ECO:0000256" key="4">
    <source>
        <dbReference type="ARBA" id="ARBA00023242"/>
    </source>
</evidence>
<organism evidence="7 8">
    <name type="scientific">Salmo trutta</name>
    <name type="common">Brown trout</name>
    <dbReference type="NCBI Taxonomy" id="8032"/>
    <lineage>
        <taxon>Eukaryota</taxon>
        <taxon>Metazoa</taxon>
        <taxon>Chordata</taxon>
        <taxon>Craniata</taxon>
        <taxon>Vertebrata</taxon>
        <taxon>Euteleostomi</taxon>
        <taxon>Actinopterygii</taxon>
        <taxon>Neopterygii</taxon>
        <taxon>Teleostei</taxon>
        <taxon>Protacanthopterygii</taxon>
        <taxon>Salmoniformes</taxon>
        <taxon>Salmonidae</taxon>
        <taxon>Salmoninae</taxon>
        <taxon>Salmo</taxon>
    </lineage>
</organism>
<feature type="domain" description="Runt" evidence="6">
    <location>
        <begin position="37"/>
        <end position="165"/>
    </location>
</feature>
<evidence type="ECO:0000313" key="7">
    <source>
        <dbReference type="Ensembl" id="ENSSTUP00000076281.1"/>
    </source>
</evidence>
<evidence type="ECO:0000256" key="3">
    <source>
        <dbReference type="ARBA" id="ARBA00023163"/>
    </source>
</evidence>
<evidence type="ECO:0000259" key="6">
    <source>
        <dbReference type="PROSITE" id="PS51062"/>
    </source>
</evidence>
<evidence type="ECO:0000256" key="2">
    <source>
        <dbReference type="ARBA" id="ARBA00023015"/>
    </source>
</evidence>
<protein>
    <recommendedName>
        <fullName evidence="6">Runt domain-containing protein</fullName>
    </recommendedName>
</protein>
<reference evidence="7" key="1">
    <citation type="submission" date="2025-08" db="UniProtKB">
        <authorList>
            <consortium name="Ensembl"/>
        </authorList>
    </citation>
    <scope>IDENTIFICATION</scope>
</reference>
<dbReference type="GO" id="GO:0005524">
    <property type="term" value="F:ATP binding"/>
    <property type="evidence" value="ECO:0007669"/>
    <property type="project" value="InterPro"/>
</dbReference>
<reference evidence="7" key="2">
    <citation type="submission" date="2025-09" db="UniProtKB">
        <authorList>
            <consortium name="Ensembl"/>
        </authorList>
    </citation>
    <scope>IDENTIFICATION</scope>
</reference>
<evidence type="ECO:0000256" key="1">
    <source>
        <dbReference type="ARBA" id="ARBA00004123"/>
    </source>
</evidence>
<dbReference type="GO" id="GO:0005634">
    <property type="term" value="C:nucleus"/>
    <property type="evidence" value="ECO:0007669"/>
    <property type="project" value="UniProtKB-SubCell"/>
</dbReference>
<dbReference type="InterPro" id="IPR013524">
    <property type="entry name" value="Runt_dom"/>
</dbReference>
<name>A0A674BXY7_SALTR</name>
<feature type="region of interest" description="Disordered" evidence="5">
    <location>
        <begin position="1"/>
        <end position="48"/>
    </location>
</feature>
<dbReference type="Pfam" id="PF00853">
    <property type="entry name" value="Runt"/>
    <property type="match status" value="1"/>
</dbReference>
<dbReference type="Gene3D" id="2.60.40.720">
    <property type="match status" value="1"/>
</dbReference>
<dbReference type="InterPro" id="IPR000040">
    <property type="entry name" value="AML1_Runt"/>
</dbReference>
<keyword evidence="3" id="KW-0804">Transcription</keyword>
<evidence type="ECO:0000313" key="8">
    <source>
        <dbReference type="Proteomes" id="UP000472277"/>
    </source>
</evidence>
<dbReference type="FunFam" id="2.60.40.720:FF:000004">
    <property type="entry name" value="runt-related transcription factor 3"/>
    <property type="match status" value="1"/>
</dbReference>
<keyword evidence="8" id="KW-1185">Reference proteome</keyword>
<dbReference type="PRINTS" id="PR00967">
    <property type="entry name" value="ONCOGENEAML1"/>
</dbReference>
<dbReference type="InterPro" id="IPR012346">
    <property type="entry name" value="p53/RUNT-type_TF_DNA-bd_sf"/>
</dbReference>
<dbReference type="AlphaFoldDB" id="A0A674BXY7"/>
<dbReference type="InterPro" id="IPR008967">
    <property type="entry name" value="p53-like_TF_DNA-bd_sf"/>
</dbReference>
<proteinExistence type="predicted"/>
<dbReference type="PANTHER" id="PTHR11950:SF31">
    <property type="entry name" value="SEGMENTATION PROTEIN RUNT"/>
    <property type="match status" value="1"/>
</dbReference>
<comment type="subcellular location">
    <subcellularLocation>
        <location evidence="1">Nucleus</location>
    </subcellularLocation>
</comment>
<evidence type="ECO:0000256" key="5">
    <source>
        <dbReference type="SAM" id="MobiDB-lite"/>
    </source>
</evidence>
<sequence>MLLLHPDPQITSRRFSPSLHGKTRDGTVGVTAQHEDSGPRSTGDIPAEFRPTDSPNFLVSSLPAHWRCNKTLPRAFTVVALGDVSDGVLVTVMAGNDENCSAELRNATTLMTSRTARFNDLRFVGRSGRGKSFNLTITVFTSPPQVATYHRAIKVTVDGPREPRRDNYMKHSLLFYSFPPSLSLSLSPPSFPVSLPSFPVSLPSFPVSPPSFPVSLPSFPVSPLPFPVSSPSFPVSLPSFPVYPTSFPVSLTAFPVSPPSFPVSLTAFPVSLTAFPVYPTSFPVSLTAFPVYPTSFPVSLTAFPVYPTSFPVSLTSFPVSLTSFPVSLTSFLSLSLPSLSLSLPSLSPSLLLSLSPAPFIISPSSLPSLRL</sequence>
<dbReference type="InParanoid" id="A0A674BXY7"/>